<dbReference type="GO" id="GO:0006357">
    <property type="term" value="P:regulation of transcription by RNA polymerase II"/>
    <property type="evidence" value="ECO:0007669"/>
    <property type="project" value="TreeGrafter"/>
</dbReference>
<accession>A0A6P6RZB1</accession>
<dbReference type="Gene3D" id="3.30.40.10">
    <property type="entry name" value="Zinc/RING finger domain, C3HC4 (zinc finger)"/>
    <property type="match status" value="2"/>
</dbReference>
<protein>
    <submittedName>
        <fullName evidence="9">E3 ubiquitin-protein ligase Jade-2</fullName>
    </submittedName>
</protein>
<dbReference type="InterPro" id="IPR050701">
    <property type="entry name" value="Histone_Mod_Regulator"/>
</dbReference>
<proteinExistence type="predicted"/>
<dbReference type="GeneID" id="34618769"/>
<feature type="domain" description="PHD-type" evidence="7">
    <location>
        <begin position="154"/>
        <end position="269"/>
    </location>
</feature>
<keyword evidence="3" id="KW-0862">Zinc</keyword>
<keyword evidence="1" id="KW-0479">Metal-binding</keyword>
<dbReference type="PROSITE" id="PS01359">
    <property type="entry name" value="ZF_PHD_1"/>
    <property type="match status" value="1"/>
</dbReference>
<evidence type="ECO:0000256" key="5">
    <source>
        <dbReference type="SAM" id="MobiDB-lite"/>
    </source>
</evidence>
<dbReference type="PANTHER" id="PTHR13793:SF107">
    <property type="entry name" value="BROMODOMAIN-CONTAINING PROTEIN HOMOLOG"/>
    <property type="match status" value="1"/>
</dbReference>
<evidence type="ECO:0000256" key="2">
    <source>
        <dbReference type="ARBA" id="ARBA00022771"/>
    </source>
</evidence>
<evidence type="ECO:0000313" key="9">
    <source>
        <dbReference type="RefSeq" id="XP_026193198.1"/>
    </source>
</evidence>
<sequence>MDSRLSLPPVSASAVCTTLLRSRFRGGLRRLSASAWEKKFEQQRQLWILLGEDLQDDGVRCDVCANADTTADDAIVLCDGCDVAVHQSCYLISEVPEGEWYCEYCAAKRRADDHMKRLKAVQQNKDLTVEQKEAELTALVAKAESSGTDIPCLSRRCVLCPRRGGALIRTTEGLWAHVSCGLWIPECWVVGCRSVCGVPLICASRFSVPCCICGLRGGASIQCAYEKCVTSFHAACAVMAGFGMNITDQINIQRKNNDVTFHPFCLRHRLCSHTRSVATDVPLEFRRSSPDFSSAAYQCAMLVRRNRDIILYTSQLQQEDSFWAARVSAYLLKELHDNIRCLRTLWSALEGPPTRRLHTKGVALPAGCGASESASSTGNSERKAEKRKQYGIAKQKPNKRPSTK</sequence>
<gene>
    <name evidence="9" type="primary">LOC34618769</name>
</gene>
<dbReference type="InterPro" id="IPR019787">
    <property type="entry name" value="Znf_PHD-finger"/>
</dbReference>
<evidence type="ECO:0000256" key="4">
    <source>
        <dbReference type="PROSITE-ProRule" id="PRU00146"/>
    </source>
</evidence>
<name>A0A6P6RZB1_9EIME</name>
<evidence type="ECO:0000256" key="3">
    <source>
        <dbReference type="ARBA" id="ARBA00022833"/>
    </source>
</evidence>
<evidence type="ECO:0000259" key="7">
    <source>
        <dbReference type="PROSITE" id="PS51805"/>
    </source>
</evidence>
<keyword evidence="8" id="KW-1185">Reference proteome</keyword>
<dbReference type="CDD" id="cd15492">
    <property type="entry name" value="PHD_BRPF_JADE_like"/>
    <property type="match status" value="1"/>
</dbReference>
<feature type="region of interest" description="Disordered" evidence="5">
    <location>
        <begin position="366"/>
        <end position="404"/>
    </location>
</feature>
<evidence type="ECO:0000259" key="6">
    <source>
        <dbReference type="PROSITE" id="PS50016"/>
    </source>
</evidence>
<dbReference type="RefSeq" id="XP_026193198.1">
    <property type="nucleotide sequence ID" value="XM_026337413.1"/>
</dbReference>
<dbReference type="InterPro" id="IPR019786">
    <property type="entry name" value="Zinc_finger_PHD-type_CS"/>
</dbReference>
<dbReference type="Proteomes" id="UP000515125">
    <property type="component" value="Unplaced"/>
</dbReference>
<dbReference type="SUPFAM" id="SSF57903">
    <property type="entry name" value="FYVE/PHD zinc finger"/>
    <property type="match status" value="1"/>
</dbReference>
<dbReference type="InterPro" id="IPR013083">
    <property type="entry name" value="Znf_RING/FYVE/PHD"/>
</dbReference>
<dbReference type="GO" id="GO:0008270">
    <property type="term" value="F:zinc ion binding"/>
    <property type="evidence" value="ECO:0007669"/>
    <property type="project" value="UniProtKB-KW"/>
</dbReference>
<dbReference type="PROSITE" id="PS50016">
    <property type="entry name" value="ZF_PHD_2"/>
    <property type="match status" value="1"/>
</dbReference>
<dbReference type="PANTHER" id="PTHR13793">
    <property type="entry name" value="PHD FINGER PROTEINS"/>
    <property type="match status" value="1"/>
</dbReference>
<reference evidence="9" key="1">
    <citation type="submission" date="2025-08" db="UniProtKB">
        <authorList>
            <consortium name="RefSeq"/>
        </authorList>
    </citation>
    <scope>IDENTIFICATION</scope>
</reference>
<dbReference type="PROSITE" id="PS51805">
    <property type="entry name" value="EPHD"/>
    <property type="match status" value="1"/>
</dbReference>
<dbReference type="InterPro" id="IPR011011">
    <property type="entry name" value="Znf_FYVE_PHD"/>
</dbReference>
<keyword evidence="2 4" id="KW-0863">Zinc-finger</keyword>
<evidence type="ECO:0000313" key="8">
    <source>
        <dbReference type="Proteomes" id="UP000515125"/>
    </source>
</evidence>
<dbReference type="AlphaFoldDB" id="A0A6P6RZB1"/>
<dbReference type="Pfam" id="PF13832">
    <property type="entry name" value="zf-HC5HC2H_2"/>
    <property type="match status" value="1"/>
</dbReference>
<dbReference type="Pfam" id="PF13831">
    <property type="entry name" value="PHD_2"/>
    <property type="match status" value="1"/>
</dbReference>
<dbReference type="OrthoDB" id="347235at2759"/>
<dbReference type="SMART" id="SM00249">
    <property type="entry name" value="PHD"/>
    <property type="match status" value="2"/>
</dbReference>
<organism evidence="8 9">
    <name type="scientific">Cyclospora cayetanensis</name>
    <dbReference type="NCBI Taxonomy" id="88456"/>
    <lineage>
        <taxon>Eukaryota</taxon>
        <taxon>Sar</taxon>
        <taxon>Alveolata</taxon>
        <taxon>Apicomplexa</taxon>
        <taxon>Conoidasida</taxon>
        <taxon>Coccidia</taxon>
        <taxon>Eucoccidiorida</taxon>
        <taxon>Eimeriorina</taxon>
        <taxon>Eimeriidae</taxon>
        <taxon>Cyclospora</taxon>
    </lineage>
</organism>
<dbReference type="InterPro" id="IPR034732">
    <property type="entry name" value="EPHD"/>
</dbReference>
<evidence type="ECO:0000256" key="1">
    <source>
        <dbReference type="ARBA" id="ARBA00022723"/>
    </source>
</evidence>
<feature type="domain" description="PHD-type" evidence="6">
    <location>
        <begin position="58"/>
        <end position="108"/>
    </location>
</feature>
<dbReference type="InterPro" id="IPR001965">
    <property type="entry name" value="Znf_PHD"/>
</dbReference>